<evidence type="ECO:0000313" key="3">
    <source>
        <dbReference type="Proteomes" id="UP000252519"/>
    </source>
</evidence>
<gene>
    <name evidence="2" type="ORF">ANCCAN_06691</name>
</gene>
<accession>A0A368GV90</accession>
<protein>
    <submittedName>
        <fullName evidence="2">Uncharacterized protein</fullName>
    </submittedName>
</protein>
<dbReference type="EMBL" id="JOJR01000065">
    <property type="protein sequence ID" value="RCN47249.1"/>
    <property type="molecule type" value="Genomic_DNA"/>
</dbReference>
<sequence length="123" mass="13235">MSGIPPRRLRDEQQPSTSGTHRDPGKKSKKRRSGTKKEVLVPNTAHVACELLSRVTSRYEPDPFPLTTSKRIFAASLRDATSAPVPSSPRHHLPSSSSQSQMSSSASSASGTAKQPEPSDNRG</sequence>
<comment type="caution">
    <text evidence="2">The sequence shown here is derived from an EMBL/GenBank/DDBJ whole genome shotgun (WGS) entry which is preliminary data.</text>
</comment>
<organism evidence="2 3">
    <name type="scientific">Ancylostoma caninum</name>
    <name type="common">Dog hookworm</name>
    <dbReference type="NCBI Taxonomy" id="29170"/>
    <lineage>
        <taxon>Eukaryota</taxon>
        <taxon>Metazoa</taxon>
        <taxon>Ecdysozoa</taxon>
        <taxon>Nematoda</taxon>
        <taxon>Chromadorea</taxon>
        <taxon>Rhabditida</taxon>
        <taxon>Rhabditina</taxon>
        <taxon>Rhabditomorpha</taxon>
        <taxon>Strongyloidea</taxon>
        <taxon>Ancylostomatidae</taxon>
        <taxon>Ancylostomatinae</taxon>
        <taxon>Ancylostoma</taxon>
    </lineage>
</organism>
<proteinExistence type="predicted"/>
<dbReference type="Proteomes" id="UP000252519">
    <property type="component" value="Unassembled WGS sequence"/>
</dbReference>
<reference evidence="2 3" key="1">
    <citation type="submission" date="2014-10" db="EMBL/GenBank/DDBJ databases">
        <title>Draft genome of the hookworm Ancylostoma caninum.</title>
        <authorList>
            <person name="Mitreva M."/>
        </authorList>
    </citation>
    <scope>NUCLEOTIDE SEQUENCE [LARGE SCALE GENOMIC DNA]</scope>
    <source>
        <strain evidence="2 3">Baltimore</strain>
    </source>
</reference>
<evidence type="ECO:0000313" key="2">
    <source>
        <dbReference type="EMBL" id="RCN47249.1"/>
    </source>
</evidence>
<feature type="compositionally biased region" description="Low complexity" evidence="1">
    <location>
        <begin position="95"/>
        <end position="110"/>
    </location>
</feature>
<feature type="region of interest" description="Disordered" evidence="1">
    <location>
        <begin position="1"/>
        <end position="44"/>
    </location>
</feature>
<name>A0A368GV90_ANCCA</name>
<dbReference type="AlphaFoldDB" id="A0A368GV90"/>
<feature type="region of interest" description="Disordered" evidence="1">
    <location>
        <begin position="78"/>
        <end position="123"/>
    </location>
</feature>
<keyword evidence="3" id="KW-1185">Reference proteome</keyword>
<evidence type="ECO:0000256" key="1">
    <source>
        <dbReference type="SAM" id="MobiDB-lite"/>
    </source>
</evidence>